<accession>A0A0C6G0W8</accession>
<reference evidence="3" key="2">
    <citation type="submission" date="2015-01" db="EMBL/GenBank/DDBJ databases">
        <title>Complete genome sequence of Methylobacterium aquaticum strain 22A.</title>
        <authorList>
            <person name="Tani A."/>
            <person name="Ogura Y."/>
            <person name="Hayashi T."/>
        </authorList>
    </citation>
    <scope>NUCLEOTIDE SEQUENCE [LARGE SCALE GENOMIC DNA]</scope>
    <source>
        <strain evidence="3">MA-22A</strain>
        <plasmid evidence="3">Plasmid pMaq22A_1p DNA</plasmid>
    </source>
</reference>
<protein>
    <submittedName>
        <fullName evidence="2">Uncharacterized protein</fullName>
    </submittedName>
</protein>
<geneLocation type="plasmid" evidence="3">
    <name>pMaq22A_1p DNA</name>
</geneLocation>
<dbReference type="PATRIC" id="fig|270351.10.peg.6504"/>
<dbReference type="Proteomes" id="UP000061432">
    <property type="component" value="Plasmid pMaq22A_1p"/>
</dbReference>
<keyword evidence="2" id="KW-0614">Plasmid</keyword>
<gene>
    <name evidence="2" type="ORF">Maq22A_1p36065</name>
</gene>
<dbReference type="AlphaFoldDB" id="A0A0C6G0W8"/>
<proteinExistence type="predicted"/>
<evidence type="ECO:0000313" key="2">
    <source>
        <dbReference type="EMBL" id="BAQ49430.1"/>
    </source>
</evidence>
<sequence>MRMNRKRERAGNLLRMYSTGSVSSLLAVVEALREREGLVPVPRGMGGVHDVPDPLPQRSLDTGPGDLDNAGHDSRSK</sequence>
<name>A0A0C6G0W8_9HYPH</name>
<dbReference type="EMBL" id="AP014705">
    <property type="protein sequence ID" value="BAQ49430.1"/>
    <property type="molecule type" value="Genomic_DNA"/>
</dbReference>
<dbReference type="KEGG" id="maqu:Maq22A_1p36065"/>
<feature type="region of interest" description="Disordered" evidence="1">
    <location>
        <begin position="40"/>
        <end position="77"/>
    </location>
</feature>
<evidence type="ECO:0000313" key="3">
    <source>
        <dbReference type="Proteomes" id="UP000061432"/>
    </source>
</evidence>
<reference evidence="2 3" key="1">
    <citation type="journal article" date="2015" name="Genome Announc.">
        <title>Complete Genome Sequence of Methylobacterium aquaticum Strain 22A, Isolated from Racomitrium japonicum Moss.</title>
        <authorList>
            <person name="Tani A."/>
            <person name="Ogura Y."/>
            <person name="Hayashi T."/>
            <person name="Kimbara K."/>
        </authorList>
    </citation>
    <scope>NUCLEOTIDE SEQUENCE [LARGE SCALE GENOMIC DNA]</scope>
    <source>
        <strain evidence="2 3">MA-22A</strain>
        <plasmid evidence="3">Plasmid pMaq22A_1p DNA</plasmid>
    </source>
</reference>
<organism evidence="2 3">
    <name type="scientific">Methylobacterium aquaticum</name>
    <dbReference type="NCBI Taxonomy" id="270351"/>
    <lineage>
        <taxon>Bacteria</taxon>
        <taxon>Pseudomonadati</taxon>
        <taxon>Pseudomonadota</taxon>
        <taxon>Alphaproteobacteria</taxon>
        <taxon>Hyphomicrobiales</taxon>
        <taxon>Methylobacteriaceae</taxon>
        <taxon>Methylobacterium</taxon>
    </lineage>
</organism>
<evidence type="ECO:0000256" key="1">
    <source>
        <dbReference type="SAM" id="MobiDB-lite"/>
    </source>
</evidence>